<name>H2XS06_CIOIN</name>
<dbReference type="HOGENOM" id="CLU_1844402_0_0_1"/>
<dbReference type="Ensembl" id="ENSCINT00000033104.1">
    <property type="protein sequence ID" value="ENSCINP00000032440.1"/>
    <property type="gene ID" value="ENSCING00000020857.1"/>
</dbReference>
<dbReference type="EMBL" id="EAAA01002637">
    <property type="status" value="NOT_ANNOTATED_CDS"/>
    <property type="molecule type" value="Genomic_DNA"/>
</dbReference>
<reference evidence="1" key="2">
    <citation type="journal article" date="2008" name="Genome Biol.">
        <title>Improved genome assembly and evidence-based global gene model set for the chordate Ciona intestinalis: new insight into intron and operon populations.</title>
        <authorList>
            <person name="Satou Y."/>
            <person name="Mineta K."/>
            <person name="Ogasawara M."/>
            <person name="Sasakura Y."/>
            <person name="Shoguchi E."/>
            <person name="Ueno K."/>
            <person name="Yamada L."/>
            <person name="Matsumoto J."/>
            <person name="Wasserscheid J."/>
            <person name="Dewar K."/>
            <person name="Wiley G.B."/>
            <person name="Macmil S.L."/>
            <person name="Roe B.A."/>
            <person name="Zeller R.W."/>
            <person name="Hastings K.E."/>
            <person name="Lemaire P."/>
            <person name="Lindquist E."/>
            <person name="Endo T."/>
            <person name="Hotta K."/>
            <person name="Inaba K."/>
        </authorList>
    </citation>
    <scope>NUCLEOTIDE SEQUENCE [LARGE SCALE GENOMIC DNA]</scope>
    <source>
        <strain evidence="1">wild type</strain>
    </source>
</reference>
<dbReference type="AlphaFoldDB" id="H2XS06"/>
<reference evidence="2" key="1">
    <citation type="journal article" date="2002" name="Science">
        <title>The draft genome of Ciona intestinalis: insights into chordate and vertebrate origins.</title>
        <authorList>
            <person name="Dehal P."/>
            <person name="Satou Y."/>
            <person name="Campbell R.K."/>
            <person name="Chapman J."/>
            <person name="Degnan B."/>
            <person name="De Tomaso A."/>
            <person name="Davidson B."/>
            <person name="Di Gregorio A."/>
            <person name="Gelpke M."/>
            <person name="Goodstein D.M."/>
            <person name="Harafuji N."/>
            <person name="Hastings K.E."/>
            <person name="Ho I."/>
            <person name="Hotta K."/>
            <person name="Huang W."/>
            <person name="Kawashima T."/>
            <person name="Lemaire P."/>
            <person name="Martinez D."/>
            <person name="Meinertzhagen I.A."/>
            <person name="Necula S."/>
            <person name="Nonaka M."/>
            <person name="Putnam N."/>
            <person name="Rash S."/>
            <person name="Saiga H."/>
            <person name="Satake M."/>
            <person name="Terry A."/>
            <person name="Yamada L."/>
            <person name="Wang H.G."/>
            <person name="Awazu S."/>
            <person name="Azumi K."/>
            <person name="Boore J."/>
            <person name="Branno M."/>
            <person name="Chin-Bow S."/>
            <person name="DeSantis R."/>
            <person name="Doyle S."/>
            <person name="Francino P."/>
            <person name="Keys D.N."/>
            <person name="Haga S."/>
            <person name="Hayashi H."/>
            <person name="Hino K."/>
            <person name="Imai K.S."/>
            <person name="Inaba K."/>
            <person name="Kano S."/>
            <person name="Kobayashi K."/>
            <person name="Kobayashi M."/>
            <person name="Lee B.I."/>
            <person name="Makabe K.W."/>
            <person name="Manohar C."/>
            <person name="Matassi G."/>
            <person name="Medina M."/>
            <person name="Mochizuki Y."/>
            <person name="Mount S."/>
            <person name="Morishita T."/>
            <person name="Miura S."/>
            <person name="Nakayama A."/>
            <person name="Nishizaka S."/>
            <person name="Nomoto H."/>
            <person name="Ohta F."/>
            <person name="Oishi K."/>
            <person name="Rigoutsos I."/>
            <person name="Sano M."/>
            <person name="Sasaki A."/>
            <person name="Sasakura Y."/>
            <person name="Shoguchi E."/>
            <person name="Shin-i T."/>
            <person name="Spagnuolo A."/>
            <person name="Stainier D."/>
            <person name="Suzuki M.M."/>
            <person name="Tassy O."/>
            <person name="Takatori N."/>
            <person name="Tokuoka M."/>
            <person name="Yagi K."/>
            <person name="Yoshizaki F."/>
            <person name="Wada S."/>
            <person name="Zhang C."/>
            <person name="Hyatt P.D."/>
            <person name="Larimer F."/>
            <person name="Detter C."/>
            <person name="Doggett N."/>
            <person name="Glavina T."/>
            <person name="Hawkins T."/>
            <person name="Richardson P."/>
            <person name="Lucas S."/>
            <person name="Kohara Y."/>
            <person name="Levine M."/>
            <person name="Satoh N."/>
            <person name="Rokhsar D.S."/>
        </authorList>
    </citation>
    <scope>NUCLEOTIDE SEQUENCE [LARGE SCALE GENOMIC DNA]</scope>
</reference>
<proteinExistence type="predicted"/>
<reference evidence="1" key="3">
    <citation type="submission" date="2025-08" db="UniProtKB">
        <authorList>
            <consortium name="Ensembl"/>
        </authorList>
    </citation>
    <scope>IDENTIFICATION</scope>
</reference>
<accession>H2XS06</accession>
<reference evidence="1" key="4">
    <citation type="submission" date="2025-09" db="UniProtKB">
        <authorList>
            <consortium name="Ensembl"/>
        </authorList>
    </citation>
    <scope>IDENTIFICATION</scope>
</reference>
<evidence type="ECO:0000313" key="2">
    <source>
        <dbReference type="Proteomes" id="UP000008144"/>
    </source>
</evidence>
<dbReference type="InParanoid" id="H2XS06"/>
<sequence>MKLILVMKLYWPKHISRSLNFSRHIGFVGMYICGVLRHAHVVVSNYLFLYRTFYKYVIEQLTNRECPVTSRCTWSRIRKRTFILYLKYTIGDSHSLFTCDASCLYNVAADGSSVAFFFNFLYSEKRFSSMSQCSCASGS</sequence>
<evidence type="ECO:0000313" key="1">
    <source>
        <dbReference type="Ensembl" id="ENSCINP00000032440.1"/>
    </source>
</evidence>
<keyword evidence="2" id="KW-1185">Reference proteome</keyword>
<dbReference type="Proteomes" id="UP000008144">
    <property type="component" value="Chromosome 8"/>
</dbReference>
<organism evidence="1 2">
    <name type="scientific">Ciona intestinalis</name>
    <name type="common">Transparent sea squirt</name>
    <name type="synonym">Ascidia intestinalis</name>
    <dbReference type="NCBI Taxonomy" id="7719"/>
    <lineage>
        <taxon>Eukaryota</taxon>
        <taxon>Metazoa</taxon>
        <taxon>Chordata</taxon>
        <taxon>Tunicata</taxon>
        <taxon>Ascidiacea</taxon>
        <taxon>Phlebobranchia</taxon>
        <taxon>Cionidae</taxon>
        <taxon>Ciona</taxon>
    </lineage>
</organism>
<protein>
    <submittedName>
        <fullName evidence="1">Uncharacterized protein</fullName>
    </submittedName>
</protein>